<dbReference type="Proteomes" id="UP000243515">
    <property type="component" value="Unassembled WGS sequence"/>
</dbReference>
<dbReference type="Pfam" id="PF20174">
    <property type="entry name" value="DUF6540"/>
    <property type="match status" value="1"/>
</dbReference>
<dbReference type="AlphaFoldDB" id="A0A232M359"/>
<accession>A0A232M359</accession>
<keyword evidence="2" id="KW-1185">Reference proteome</keyword>
<gene>
    <name evidence="1" type="ORF">Egran_01417</name>
</gene>
<proteinExistence type="predicted"/>
<name>A0A232M359_9EURO</name>
<dbReference type="EMBL" id="NPHW01002742">
    <property type="protein sequence ID" value="OXV10819.1"/>
    <property type="molecule type" value="Genomic_DNA"/>
</dbReference>
<evidence type="ECO:0000313" key="1">
    <source>
        <dbReference type="EMBL" id="OXV10819.1"/>
    </source>
</evidence>
<protein>
    <submittedName>
        <fullName evidence="1">Uncharacterized protein</fullName>
    </submittedName>
</protein>
<evidence type="ECO:0000313" key="2">
    <source>
        <dbReference type="Proteomes" id="UP000243515"/>
    </source>
</evidence>
<sequence length="137" mass="15037">MAASLSIVIYKGSPIDASEFRHTALFLEFPEATTLLIHVTGASGFFQAEVRPGEEPTRSKKFIKKIFVGTITGQTKTAIESTIKFTPIDNSDRSWNCQNWVGDALKKLSDRQWITGGAFSKAIDAMVEVIIDAPDEA</sequence>
<dbReference type="OrthoDB" id="37659at2759"/>
<reference evidence="1 2" key="1">
    <citation type="journal article" date="2015" name="Environ. Microbiol.">
        <title>Metagenome sequence of Elaphomyces granulatus from sporocarp tissue reveals Ascomycota ectomycorrhizal fingerprints of genome expansion and a Proteobacteria-rich microbiome.</title>
        <authorList>
            <person name="Quandt C.A."/>
            <person name="Kohler A."/>
            <person name="Hesse C.N."/>
            <person name="Sharpton T.J."/>
            <person name="Martin F."/>
            <person name="Spatafora J.W."/>
        </authorList>
    </citation>
    <scope>NUCLEOTIDE SEQUENCE [LARGE SCALE GENOMIC DNA]</scope>
    <source>
        <strain evidence="1 2">OSC145934</strain>
    </source>
</reference>
<comment type="caution">
    <text evidence="1">The sequence shown here is derived from an EMBL/GenBank/DDBJ whole genome shotgun (WGS) entry which is preliminary data.</text>
</comment>
<dbReference type="InterPro" id="IPR046670">
    <property type="entry name" value="DUF6540"/>
</dbReference>
<organism evidence="1 2">
    <name type="scientific">Elaphomyces granulatus</name>
    <dbReference type="NCBI Taxonomy" id="519963"/>
    <lineage>
        <taxon>Eukaryota</taxon>
        <taxon>Fungi</taxon>
        <taxon>Dikarya</taxon>
        <taxon>Ascomycota</taxon>
        <taxon>Pezizomycotina</taxon>
        <taxon>Eurotiomycetes</taxon>
        <taxon>Eurotiomycetidae</taxon>
        <taxon>Eurotiales</taxon>
        <taxon>Elaphomycetaceae</taxon>
        <taxon>Elaphomyces</taxon>
    </lineage>
</organism>